<protein>
    <submittedName>
        <fullName evidence="1">Uncharacterized protein</fullName>
    </submittedName>
</protein>
<name>A0A0X3TQT3_9RHOB</name>
<accession>A0A0X3TQT3</accession>
<organism evidence="1 2">
    <name type="scientific">Ruegeria marisrubri</name>
    <dbReference type="NCBI Taxonomy" id="1685379"/>
    <lineage>
        <taxon>Bacteria</taxon>
        <taxon>Pseudomonadati</taxon>
        <taxon>Pseudomonadota</taxon>
        <taxon>Alphaproteobacteria</taxon>
        <taxon>Rhodobacterales</taxon>
        <taxon>Roseobacteraceae</taxon>
        <taxon>Ruegeria</taxon>
    </lineage>
</organism>
<evidence type="ECO:0000313" key="2">
    <source>
        <dbReference type="Proteomes" id="UP000053791"/>
    </source>
</evidence>
<dbReference type="EMBL" id="LQBQ01000023">
    <property type="protein sequence ID" value="KUJ78105.1"/>
    <property type="molecule type" value="Genomic_DNA"/>
</dbReference>
<keyword evidence="2" id="KW-1185">Reference proteome</keyword>
<proteinExistence type="predicted"/>
<dbReference type="Proteomes" id="UP000053791">
    <property type="component" value="Unassembled WGS sequence"/>
</dbReference>
<dbReference type="AlphaFoldDB" id="A0A0X3TQT3"/>
<gene>
    <name evidence="1" type="ORF">AVO45_09100</name>
</gene>
<evidence type="ECO:0000313" key="1">
    <source>
        <dbReference type="EMBL" id="KUJ78105.1"/>
    </source>
</evidence>
<sequence length="183" mass="21309">MRVEFGDDFETWLEQLYPLLTKDFWAAFDTLESLAKRAEQIDRFISALKKASSEADSLLSSMPQWLHLMEERDDIDFYATYKTLKQAEKSFEQWRDKVDKVLRQISRRGGRDPRAIMLAQLTAGAFSELGEPVTFGQTYDGKPSTRFGRVVEMLLEVNGIPSHWRRPTQRACEEHKKRSELKS</sequence>
<reference evidence="2" key="1">
    <citation type="submission" date="2015-12" db="EMBL/GenBank/DDBJ databases">
        <authorList>
            <person name="Zhang G."/>
            <person name="Stingl U."/>
        </authorList>
    </citation>
    <scope>NUCLEOTIDE SEQUENCE [LARGE SCALE GENOMIC DNA]</scope>
    <source>
        <strain evidence="2">ZGT118</strain>
    </source>
</reference>
<comment type="caution">
    <text evidence="1">The sequence shown here is derived from an EMBL/GenBank/DDBJ whole genome shotgun (WGS) entry which is preliminary data.</text>
</comment>
<dbReference type="STRING" id="1685379.AVO45_09100"/>